<reference evidence="1 2" key="1">
    <citation type="submission" date="2021-06" db="EMBL/GenBank/DDBJ databases">
        <title>Caerostris extrusa draft genome.</title>
        <authorList>
            <person name="Kono N."/>
            <person name="Arakawa K."/>
        </authorList>
    </citation>
    <scope>NUCLEOTIDE SEQUENCE [LARGE SCALE GENOMIC DNA]</scope>
</reference>
<protein>
    <submittedName>
        <fullName evidence="1">Uncharacterized protein</fullName>
    </submittedName>
</protein>
<accession>A0AAV4RFN5</accession>
<evidence type="ECO:0000313" key="2">
    <source>
        <dbReference type="Proteomes" id="UP001054945"/>
    </source>
</evidence>
<evidence type="ECO:0000313" key="1">
    <source>
        <dbReference type="EMBL" id="GIY19025.1"/>
    </source>
</evidence>
<gene>
    <name evidence="1" type="ORF">CEXT_401731</name>
</gene>
<organism evidence="1 2">
    <name type="scientific">Caerostris extrusa</name>
    <name type="common">Bark spider</name>
    <name type="synonym">Caerostris bankana</name>
    <dbReference type="NCBI Taxonomy" id="172846"/>
    <lineage>
        <taxon>Eukaryota</taxon>
        <taxon>Metazoa</taxon>
        <taxon>Ecdysozoa</taxon>
        <taxon>Arthropoda</taxon>
        <taxon>Chelicerata</taxon>
        <taxon>Arachnida</taxon>
        <taxon>Araneae</taxon>
        <taxon>Araneomorphae</taxon>
        <taxon>Entelegynae</taxon>
        <taxon>Araneoidea</taxon>
        <taxon>Araneidae</taxon>
        <taxon>Caerostris</taxon>
    </lineage>
</organism>
<proteinExistence type="predicted"/>
<dbReference type="AlphaFoldDB" id="A0AAV4RFN5"/>
<sequence>MRVLEFLQLVDDPLRSRVFVIDGQLEERGVFLLRIIAGRRTIHSRDAISLKASSAARKTHLTPVRFLPPSDEAMRADRKTEHRMCGHRSPFIDASHSGPTPYIRHEMTGYTIRDKALSTGNSYFSCSSSPRR</sequence>
<comment type="caution">
    <text evidence="1">The sequence shown here is derived from an EMBL/GenBank/DDBJ whole genome shotgun (WGS) entry which is preliminary data.</text>
</comment>
<dbReference type="Proteomes" id="UP001054945">
    <property type="component" value="Unassembled WGS sequence"/>
</dbReference>
<name>A0AAV4RFN5_CAEEX</name>
<keyword evidence="2" id="KW-1185">Reference proteome</keyword>
<dbReference type="EMBL" id="BPLR01007706">
    <property type="protein sequence ID" value="GIY19025.1"/>
    <property type="molecule type" value="Genomic_DNA"/>
</dbReference>